<feature type="compositionally biased region" description="Basic and acidic residues" evidence="1">
    <location>
        <begin position="74"/>
        <end position="83"/>
    </location>
</feature>
<comment type="caution">
    <text evidence="2">The sequence shown here is derived from an EMBL/GenBank/DDBJ whole genome shotgun (WGS) entry which is preliminary data.</text>
</comment>
<dbReference type="Proteomes" id="UP000820818">
    <property type="component" value="Linkage Group LG9"/>
</dbReference>
<feature type="compositionally biased region" description="Gly residues" evidence="1">
    <location>
        <begin position="163"/>
        <end position="178"/>
    </location>
</feature>
<organism evidence="2 3">
    <name type="scientific">Daphnia sinensis</name>
    <dbReference type="NCBI Taxonomy" id="1820382"/>
    <lineage>
        <taxon>Eukaryota</taxon>
        <taxon>Metazoa</taxon>
        <taxon>Ecdysozoa</taxon>
        <taxon>Arthropoda</taxon>
        <taxon>Crustacea</taxon>
        <taxon>Branchiopoda</taxon>
        <taxon>Diplostraca</taxon>
        <taxon>Cladocera</taxon>
        <taxon>Anomopoda</taxon>
        <taxon>Daphniidae</taxon>
        <taxon>Daphnia</taxon>
        <taxon>Daphnia similis group</taxon>
    </lineage>
</organism>
<dbReference type="EMBL" id="WJBH02000009">
    <property type="protein sequence ID" value="KAI9553414.1"/>
    <property type="molecule type" value="Genomic_DNA"/>
</dbReference>
<sequence length="771" mass="84195">MLRTSAKGPGFGGTVIGLETKTSVENHGIPHSRGRGAGVRGTPRGRGRGTSDGISRGRGRVGDDHGVSRGSSRGRGDGDHEGTRGGGRGRGMLGRGGFEGGKGRGMGDRGGFEGGRGRGMGDRGGIEGGRGREMGDRGIGRGRGMGDRGGERGRGMGDRGGGRGRGMGDRGALGGGRGRGVEVQKGFRGSSRGRGVANRGDRGGFRGSRGSFRGSDRGSHENGFGRGVRGSWAHSDSRGRDGSFGRGRGRGYVTHVDHKKVPHQTKNTSQIKLGLQLKVIFEETPVDIEELQKLPGFLSVSTPQSDKECTKIILFKDLASREAAKVILNAHQNVKKSQRKGVISSCTLNSTPFVSRVYLGFSEAVDEVAVEKLVDGIKKVEILTQKNSCALQYATPEQALIAFKKLKCRTRKTKMDIIHIENYDSKALLLLTGRVPDDQVIMSQVYIRFKGAFDLDTIREIENIVGKTEAAPLFGCTVQFATREEAVEAVKKLKSRIGVNALRLVSLYFSPRVMKSKIVEGDKIILRDVPENVTIKDFVIEFPKAISVVIYKRTFSASELGHAVVGFKNQRDANVFLRLKDLKIAGRKVFIFPAYVKMMSELHKLGELKKKKAVKGVEAEEEPPSKKRKMEKGSEMSTDENVKDENVDDEHVGNENVEDEDAEYQGVEIEDAEDEGGNDEDAEDEGVEDEDAEGVEEEDGEGVEDEDAEYEDAEYEDAEYEDAEYEDAECEEVEDENAECDEDVEDENAECEEIEYENAECEEIEDEDEED</sequence>
<gene>
    <name evidence="2" type="ORF">GHT06_021317</name>
</gene>
<dbReference type="AlphaFoldDB" id="A0AAD5KJ05"/>
<proteinExistence type="predicted"/>
<evidence type="ECO:0000256" key="1">
    <source>
        <dbReference type="SAM" id="MobiDB-lite"/>
    </source>
</evidence>
<feature type="compositionally biased region" description="Basic and acidic residues" evidence="1">
    <location>
        <begin position="640"/>
        <end position="653"/>
    </location>
</feature>
<name>A0AAD5KJ05_9CRUS</name>
<evidence type="ECO:0008006" key="4">
    <source>
        <dbReference type="Google" id="ProtNLM"/>
    </source>
</evidence>
<dbReference type="InterPro" id="IPR035979">
    <property type="entry name" value="RBD_domain_sf"/>
</dbReference>
<feature type="region of interest" description="Disordered" evidence="1">
    <location>
        <begin position="613"/>
        <end position="771"/>
    </location>
</feature>
<feature type="compositionally biased region" description="Basic and acidic residues" evidence="1">
    <location>
        <begin position="101"/>
        <end position="161"/>
    </location>
</feature>
<dbReference type="SUPFAM" id="SSF54928">
    <property type="entry name" value="RNA-binding domain, RBD"/>
    <property type="match status" value="1"/>
</dbReference>
<keyword evidence="3" id="KW-1185">Reference proteome</keyword>
<accession>A0AAD5KJ05</accession>
<evidence type="ECO:0000313" key="3">
    <source>
        <dbReference type="Proteomes" id="UP000820818"/>
    </source>
</evidence>
<feature type="compositionally biased region" description="Gly residues" evidence="1">
    <location>
        <begin position="84"/>
        <end position="100"/>
    </location>
</feature>
<evidence type="ECO:0000313" key="2">
    <source>
        <dbReference type="EMBL" id="KAI9553414.1"/>
    </source>
</evidence>
<feature type="region of interest" description="Disordered" evidence="1">
    <location>
        <begin position="1"/>
        <end position="250"/>
    </location>
</feature>
<protein>
    <recommendedName>
        <fullName evidence="4">RRM domain-containing protein</fullName>
    </recommendedName>
</protein>
<reference evidence="2 3" key="1">
    <citation type="submission" date="2022-05" db="EMBL/GenBank/DDBJ databases">
        <title>A multi-omics perspective on studying reproductive biology in Daphnia sinensis.</title>
        <authorList>
            <person name="Jia J."/>
        </authorList>
    </citation>
    <scope>NUCLEOTIDE SEQUENCE [LARGE SCALE GENOMIC DNA]</scope>
    <source>
        <strain evidence="2 3">WSL</strain>
    </source>
</reference>
<feature type="compositionally biased region" description="Acidic residues" evidence="1">
    <location>
        <begin position="656"/>
        <end position="771"/>
    </location>
</feature>
<dbReference type="GO" id="GO:0003676">
    <property type="term" value="F:nucleic acid binding"/>
    <property type="evidence" value="ECO:0007669"/>
    <property type="project" value="InterPro"/>
</dbReference>